<dbReference type="KEGG" id="lak:106155043"/>
<dbReference type="SUPFAM" id="SSF144232">
    <property type="entry name" value="HIT/MYND zinc finger-like"/>
    <property type="match status" value="1"/>
</dbReference>
<dbReference type="InterPro" id="IPR052097">
    <property type="entry name" value="SET-MYND_domain_protein"/>
</dbReference>
<dbReference type="GO" id="GO:0005634">
    <property type="term" value="C:nucleus"/>
    <property type="evidence" value="ECO:0007669"/>
    <property type="project" value="UniProtKB-SubCell"/>
</dbReference>
<keyword evidence="4" id="KW-0489">Methyltransferase</keyword>
<keyword evidence="3" id="KW-0963">Cytoplasm</keyword>
<feature type="region of interest" description="Disordered" evidence="16">
    <location>
        <begin position="1"/>
        <end position="25"/>
    </location>
</feature>
<dbReference type="PANTHER" id="PTHR46165:SF2">
    <property type="entry name" value="SET AND MYND DOMAIN-CONTAINING PROTEIN 4"/>
    <property type="match status" value="1"/>
</dbReference>
<dbReference type="Gene3D" id="2.170.270.10">
    <property type="entry name" value="SET domain"/>
    <property type="match status" value="2"/>
</dbReference>
<evidence type="ECO:0000256" key="16">
    <source>
        <dbReference type="SAM" id="MobiDB-lite"/>
    </source>
</evidence>
<dbReference type="InParanoid" id="A0A2R2MMS8"/>
<dbReference type="RefSeq" id="XP_023931505.1">
    <property type="nucleotide sequence ID" value="XM_024075737.1"/>
</dbReference>
<keyword evidence="19" id="KW-1185">Reference proteome</keyword>
<dbReference type="GO" id="GO:0005737">
    <property type="term" value="C:cytoplasm"/>
    <property type="evidence" value="ECO:0007669"/>
    <property type="project" value="UniProtKB-SubCell"/>
</dbReference>
<dbReference type="SUPFAM" id="SSF48452">
    <property type="entry name" value="TPR-like"/>
    <property type="match status" value="2"/>
</dbReference>
<dbReference type="SMART" id="SM00317">
    <property type="entry name" value="SET"/>
    <property type="match status" value="1"/>
</dbReference>
<evidence type="ECO:0000256" key="14">
    <source>
        <dbReference type="ARBA" id="ARBA00093680"/>
    </source>
</evidence>
<keyword evidence="10" id="KW-0539">Nucleus</keyword>
<reference evidence="20" key="1">
    <citation type="submission" date="2025-08" db="UniProtKB">
        <authorList>
            <consortium name="RefSeq"/>
        </authorList>
    </citation>
    <scope>IDENTIFICATION</scope>
    <source>
        <tissue evidence="20">Gonads</tissue>
    </source>
</reference>
<evidence type="ECO:0000259" key="18">
    <source>
        <dbReference type="PROSITE" id="PS50865"/>
    </source>
</evidence>
<keyword evidence="8 15" id="KW-0863">Zinc-finger</keyword>
<evidence type="ECO:0000256" key="2">
    <source>
        <dbReference type="ARBA" id="ARBA00004496"/>
    </source>
</evidence>
<comment type="function">
    <text evidence="12">Protein-lysine N-methyltransferase. Monomethylates PRMT5, modulating its transcriptional activity. May also act as a histone methyltransferase. Plays a critical role in cardiac development. Acts as a key epigenetic regulator of gene expression during cardiac development via its dual activities as a methyltransferase and negative regulator of HDAC1.</text>
</comment>
<keyword evidence="7" id="KW-0479">Metal-binding</keyword>
<dbReference type="InterPro" id="IPR046341">
    <property type="entry name" value="SET_dom_sf"/>
</dbReference>
<dbReference type="Pfam" id="PF01753">
    <property type="entry name" value="zf-MYND"/>
    <property type="match status" value="1"/>
</dbReference>
<evidence type="ECO:0000256" key="4">
    <source>
        <dbReference type="ARBA" id="ARBA00022603"/>
    </source>
</evidence>
<dbReference type="Gene3D" id="6.10.140.2220">
    <property type="match status" value="1"/>
</dbReference>
<dbReference type="InterPro" id="IPR011990">
    <property type="entry name" value="TPR-like_helical_dom_sf"/>
</dbReference>
<evidence type="ECO:0000256" key="12">
    <source>
        <dbReference type="ARBA" id="ARBA00093423"/>
    </source>
</evidence>
<keyword evidence="5" id="KW-0808">Transferase</keyword>
<keyword evidence="6" id="KW-0949">S-adenosyl-L-methionine</keyword>
<dbReference type="PROSITE" id="PS50280">
    <property type="entry name" value="SET"/>
    <property type="match status" value="1"/>
</dbReference>
<dbReference type="Gene3D" id="1.25.40.10">
    <property type="entry name" value="Tetratricopeptide repeat domain"/>
    <property type="match status" value="2"/>
</dbReference>
<proteinExistence type="predicted"/>
<dbReference type="GO" id="GO:0008270">
    <property type="term" value="F:zinc ion binding"/>
    <property type="evidence" value="ECO:0007669"/>
    <property type="project" value="UniProtKB-KW"/>
</dbReference>
<dbReference type="InterPro" id="IPR001214">
    <property type="entry name" value="SET_dom"/>
</dbReference>
<protein>
    <recommendedName>
        <fullName evidence="13">Protein-lysine N-methyltransferase SMYD4</fullName>
    </recommendedName>
    <alternativeName>
        <fullName evidence="14">SET and MYND domain-containing protein 4</fullName>
    </alternativeName>
</protein>
<name>A0A2R2MMS8_LINAN</name>
<dbReference type="OrthoDB" id="62495at2759"/>
<evidence type="ECO:0000256" key="6">
    <source>
        <dbReference type="ARBA" id="ARBA00022691"/>
    </source>
</evidence>
<dbReference type="PROSITE" id="PS50865">
    <property type="entry name" value="ZF_MYND_2"/>
    <property type="match status" value="1"/>
</dbReference>
<dbReference type="SUPFAM" id="SSF82199">
    <property type="entry name" value="SET domain"/>
    <property type="match status" value="1"/>
</dbReference>
<dbReference type="PANTHER" id="PTHR46165">
    <property type="entry name" value="SET AND MYND DOMAIN-CONTAINING PROTEIN 4"/>
    <property type="match status" value="1"/>
</dbReference>
<dbReference type="InterPro" id="IPR019734">
    <property type="entry name" value="TPR_rpt"/>
</dbReference>
<evidence type="ECO:0000256" key="1">
    <source>
        <dbReference type="ARBA" id="ARBA00004123"/>
    </source>
</evidence>
<organism evidence="19 20">
    <name type="scientific">Lingula anatina</name>
    <name type="common">Brachiopod</name>
    <name type="synonym">Lingula unguis</name>
    <dbReference type="NCBI Taxonomy" id="7574"/>
    <lineage>
        <taxon>Eukaryota</taxon>
        <taxon>Metazoa</taxon>
        <taxon>Spiralia</taxon>
        <taxon>Lophotrochozoa</taxon>
        <taxon>Brachiopoda</taxon>
        <taxon>Linguliformea</taxon>
        <taxon>Lingulata</taxon>
        <taxon>Lingulida</taxon>
        <taxon>Linguloidea</taxon>
        <taxon>Lingulidae</taxon>
        <taxon>Lingula</taxon>
    </lineage>
</organism>
<gene>
    <name evidence="20" type="primary">LOC106155043</name>
</gene>
<dbReference type="GO" id="GO:0032259">
    <property type="term" value="P:methylation"/>
    <property type="evidence" value="ECO:0007669"/>
    <property type="project" value="UniProtKB-KW"/>
</dbReference>
<comment type="catalytic activity">
    <reaction evidence="11">
        <text>L-lysyl-[protein] + S-adenosyl-L-methionine = N(6)-methyl-L-lysyl-[protein] + S-adenosyl-L-homocysteine + H(+)</text>
        <dbReference type="Rhea" id="RHEA:51736"/>
        <dbReference type="Rhea" id="RHEA-COMP:9752"/>
        <dbReference type="Rhea" id="RHEA-COMP:13053"/>
        <dbReference type="ChEBI" id="CHEBI:15378"/>
        <dbReference type="ChEBI" id="CHEBI:29969"/>
        <dbReference type="ChEBI" id="CHEBI:57856"/>
        <dbReference type="ChEBI" id="CHEBI:59789"/>
        <dbReference type="ChEBI" id="CHEBI:61929"/>
    </reaction>
</comment>
<dbReference type="GO" id="GO:0042826">
    <property type="term" value="F:histone deacetylase binding"/>
    <property type="evidence" value="ECO:0007669"/>
    <property type="project" value="TreeGrafter"/>
</dbReference>
<dbReference type="Proteomes" id="UP000085678">
    <property type="component" value="Unplaced"/>
</dbReference>
<feature type="domain" description="SET" evidence="17">
    <location>
        <begin position="147"/>
        <end position="487"/>
    </location>
</feature>
<evidence type="ECO:0000256" key="13">
    <source>
        <dbReference type="ARBA" id="ARBA00093635"/>
    </source>
</evidence>
<evidence type="ECO:0000256" key="5">
    <source>
        <dbReference type="ARBA" id="ARBA00022679"/>
    </source>
</evidence>
<sequence length="708" mass="79418">MDLKSKTSFPSDPSSIQYAPSNKSSPELALGYANRSAVLYHMGKYEACLNDINRALDNGYPQNLIYKLLYRKAQCHCALNRKLEAQTAIEATKEAIASLGPSELTCKRKDTIVNDLLLLNKKVDKISDLCSAAPPVSEWLPLSHGPNPVILQASAAVGWKYNEKQGRYLVANQSIAAGDTLIVEKPYAAVLLPDQYDTHCHHCFTKLLGSVPCQQCVEVQYCSEECRDASWDSYHCIECPYLEIMHSIGIGHLSFRVVLVSGLQKLLAFRRSRSRICSPSEAGLSENGSYGTDYETVYHLMTHSEHMQPEDLFHYALTATLLLKCLKKSNFFMKDGQSKNLYKNQTNHENVESLSTLTLEKSMNDCSAYSAKNEADGRPAQDLSNTRQATEITSDDEVYIGGLLLRHVLQLICNAHAITELQTSSLSTESLVDSLSQVRIATAIYPTASLMNHSCDPTIISSFQNDILIVKATKDVEKGEEIFNCYGPNCRRMPWAERQKCLKEQYFFECTCTACTKDVAKEEKFKALKCPSCAGPLTFSKPTHLFSCVQCGQQTHATEQLQGAVLARELFVQGIVQLEQGNYSEALPKLKDCYKLRSEVLYKYNQDLSEVCDQLARCHASQGKFLEASKYLTRSVESTEVLYGVNSIELANELQKYAEVLYNAKKFKEALNVTDRALSIFKLHYDLAHTSVKEMMELKFHLQYELGK</sequence>
<evidence type="ECO:0000256" key="10">
    <source>
        <dbReference type="ARBA" id="ARBA00023242"/>
    </source>
</evidence>
<dbReference type="STRING" id="7574.A0A2R2MMS8"/>
<keyword evidence="9" id="KW-0862">Zinc</keyword>
<evidence type="ECO:0000313" key="20">
    <source>
        <dbReference type="RefSeq" id="XP_023931505.1"/>
    </source>
</evidence>
<evidence type="ECO:0000256" key="15">
    <source>
        <dbReference type="PROSITE-ProRule" id="PRU00134"/>
    </source>
</evidence>
<evidence type="ECO:0000256" key="9">
    <source>
        <dbReference type="ARBA" id="ARBA00022833"/>
    </source>
</evidence>
<dbReference type="InterPro" id="IPR002893">
    <property type="entry name" value="Znf_MYND"/>
</dbReference>
<dbReference type="AlphaFoldDB" id="A0A2R2MMS8"/>
<comment type="subcellular location">
    <subcellularLocation>
        <location evidence="2">Cytoplasm</location>
    </subcellularLocation>
    <subcellularLocation>
        <location evidence="1">Nucleus</location>
    </subcellularLocation>
</comment>
<dbReference type="CDD" id="cd10536">
    <property type="entry name" value="SET_SMYD4"/>
    <property type="match status" value="1"/>
</dbReference>
<dbReference type="Gene3D" id="1.10.220.160">
    <property type="match status" value="1"/>
</dbReference>
<dbReference type="GeneID" id="106155043"/>
<evidence type="ECO:0000256" key="7">
    <source>
        <dbReference type="ARBA" id="ARBA00022723"/>
    </source>
</evidence>
<dbReference type="InterPro" id="IPR044421">
    <property type="entry name" value="SMYD4_SET"/>
</dbReference>
<evidence type="ECO:0000256" key="11">
    <source>
        <dbReference type="ARBA" id="ARBA00048985"/>
    </source>
</evidence>
<evidence type="ECO:0000313" key="19">
    <source>
        <dbReference type="Proteomes" id="UP000085678"/>
    </source>
</evidence>
<dbReference type="Pfam" id="PF00856">
    <property type="entry name" value="SET"/>
    <property type="match status" value="1"/>
</dbReference>
<evidence type="ECO:0000256" key="8">
    <source>
        <dbReference type="ARBA" id="ARBA00022771"/>
    </source>
</evidence>
<feature type="domain" description="MYND-type" evidence="18">
    <location>
        <begin position="200"/>
        <end position="239"/>
    </location>
</feature>
<evidence type="ECO:0000256" key="3">
    <source>
        <dbReference type="ARBA" id="ARBA00022490"/>
    </source>
</evidence>
<evidence type="ECO:0000259" key="17">
    <source>
        <dbReference type="PROSITE" id="PS50280"/>
    </source>
</evidence>
<accession>A0A2R2MMS8</accession>
<dbReference type="SMART" id="SM00028">
    <property type="entry name" value="TPR"/>
    <property type="match status" value="4"/>
</dbReference>
<dbReference type="GO" id="GO:0008168">
    <property type="term" value="F:methyltransferase activity"/>
    <property type="evidence" value="ECO:0007669"/>
    <property type="project" value="UniProtKB-KW"/>
</dbReference>